<reference evidence="3 4" key="1">
    <citation type="journal article" date="2023" name="Int. J. Syst. Evol. Microbiol.">
        <title>The observation of taxonomic boundaries for the 16SrII and 16SrXXV phytoplasmas using genome-based delimitation.</title>
        <authorList>
            <person name="Rodrigues Jardim B."/>
            <person name="Tran-Nguyen L.T.T."/>
            <person name="Gambley C."/>
            <person name="Al-Sadi A.M."/>
            <person name="Al-Subhi A.M."/>
            <person name="Foissac X."/>
            <person name="Salar P."/>
            <person name="Cai H."/>
            <person name="Yang J.Y."/>
            <person name="Davis R."/>
            <person name="Jones L."/>
            <person name="Rodoni B."/>
            <person name="Constable F.E."/>
        </authorList>
    </citation>
    <scope>NUCLEOTIDE SEQUENCE [LARGE SCALE GENOMIC DNA]</scope>
    <source>
        <strain evidence="3">BAWM-OMN-P26</strain>
    </source>
</reference>
<name>A0AAP4UJ39_9MOLU</name>
<feature type="transmembrane region" description="Helical" evidence="2">
    <location>
        <begin position="20"/>
        <end position="51"/>
    </location>
</feature>
<dbReference type="Proteomes" id="UP001170651">
    <property type="component" value="Unassembled WGS sequence"/>
</dbReference>
<evidence type="ECO:0000256" key="1">
    <source>
        <dbReference type="SAM" id="Coils"/>
    </source>
</evidence>
<evidence type="ECO:0000313" key="3">
    <source>
        <dbReference type="EMBL" id="MDO8054315.1"/>
    </source>
</evidence>
<evidence type="ECO:0000313" key="4">
    <source>
        <dbReference type="Proteomes" id="UP001170651"/>
    </source>
</evidence>
<keyword evidence="4" id="KW-1185">Reference proteome</keyword>
<keyword evidence="2" id="KW-1133">Transmembrane helix</keyword>
<keyword evidence="1" id="KW-0175">Coiled coil</keyword>
<sequence>MNLHNAITYLSGIFNFIKNYYHYFINIIFGLIMFILVYLAIWVISLIINILRLLPKLNFFNKSSAINHYHLSKPNLNNNYLQNKISPPRGIFFSSFIIFILFIILLIISFFFIKRFNFAPITKILGLSDFSKNKLHQLTALPNNSSDNMFVFRQKSVKELDKLDAILKSKDYHPVALESEQKQLLKELGYLKSQIIATSDMSETQITNDITELKQKIDKLNHKYGEIIMNKLINSNNFKQNLPNVWVVPVPVLTVN</sequence>
<feature type="coiled-coil region" evidence="1">
    <location>
        <begin position="203"/>
        <end position="230"/>
    </location>
</feature>
<dbReference type="EMBL" id="JAOSIW010000001">
    <property type="protein sequence ID" value="MDO8054315.1"/>
    <property type="molecule type" value="Genomic_DNA"/>
</dbReference>
<keyword evidence="2" id="KW-0812">Transmembrane</keyword>
<protein>
    <submittedName>
        <fullName evidence="3">Uncharacterized protein</fullName>
    </submittedName>
</protein>
<accession>A0AAP4UJ39</accession>
<dbReference type="RefSeq" id="WP_304516070.1">
    <property type="nucleotide sequence ID" value="NZ_JAOSIW010000001.1"/>
</dbReference>
<proteinExistence type="predicted"/>
<comment type="caution">
    <text evidence="3">The sequence shown here is derived from an EMBL/GenBank/DDBJ whole genome shotgun (WGS) entry which is preliminary data.</text>
</comment>
<organism evidence="3 4">
    <name type="scientific">Candidatus Phytoplasma australasiaticum subsp. australasiaticum</name>
    <dbReference type="NCBI Taxonomy" id="2832407"/>
    <lineage>
        <taxon>Bacteria</taxon>
        <taxon>Bacillati</taxon>
        <taxon>Mycoplasmatota</taxon>
        <taxon>Mollicutes</taxon>
        <taxon>Acholeplasmatales</taxon>
        <taxon>Acholeplasmataceae</taxon>
        <taxon>Candidatus Phytoplasma</taxon>
        <taxon>16SrII (Peanut WB group)</taxon>
        <taxon>Candidatus Phytoplasma australasiaticum</taxon>
    </lineage>
</organism>
<keyword evidence="2" id="KW-0472">Membrane</keyword>
<gene>
    <name evidence="3" type="ORF">OC696_00295</name>
</gene>
<feature type="transmembrane region" description="Helical" evidence="2">
    <location>
        <begin position="91"/>
        <end position="113"/>
    </location>
</feature>
<dbReference type="AlphaFoldDB" id="A0AAP4UJ39"/>
<evidence type="ECO:0000256" key="2">
    <source>
        <dbReference type="SAM" id="Phobius"/>
    </source>
</evidence>